<dbReference type="InterPro" id="IPR004839">
    <property type="entry name" value="Aminotransferase_I/II_large"/>
</dbReference>
<dbReference type="SUPFAM" id="SSF46785">
    <property type="entry name" value="Winged helix' DNA-binding domain"/>
    <property type="match status" value="1"/>
</dbReference>
<dbReference type="CDD" id="cd07377">
    <property type="entry name" value="WHTH_GntR"/>
    <property type="match status" value="1"/>
</dbReference>
<evidence type="ECO:0000259" key="9">
    <source>
        <dbReference type="PROSITE" id="PS50949"/>
    </source>
</evidence>
<organism evidence="10 11">
    <name type="scientific">Paenibacillus mucilaginosus (strain KNP414)</name>
    <dbReference type="NCBI Taxonomy" id="1036673"/>
    <lineage>
        <taxon>Bacteria</taxon>
        <taxon>Bacillati</taxon>
        <taxon>Bacillota</taxon>
        <taxon>Bacilli</taxon>
        <taxon>Bacillales</taxon>
        <taxon>Paenibacillaceae</taxon>
        <taxon>Paenibacillus</taxon>
    </lineage>
</organism>
<evidence type="ECO:0000313" key="10">
    <source>
        <dbReference type="EMBL" id="AEI45881.1"/>
    </source>
</evidence>
<comment type="similarity">
    <text evidence="2">In the C-terminal section; belongs to the class-I pyridoxal-phosphate-dependent aminotransferase family.</text>
</comment>
<keyword evidence="6" id="KW-0238">DNA-binding</keyword>
<dbReference type="KEGG" id="pms:KNP414_07374"/>
<dbReference type="SUPFAM" id="SSF53383">
    <property type="entry name" value="PLP-dependent transferases"/>
    <property type="match status" value="1"/>
</dbReference>
<dbReference type="GO" id="GO:0030170">
    <property type="term" value="F:pyridoxal phosphate binding"/>
    <property type="evidence" value="ECO:0007669"/>
    <property type="project" value="InterPro"/>
</dbReference>
<dbReference type="PATRIC" id="fig|1036673.3.peg.6883"/>
<dbReference type="InterPro" id="IPR051446">
    <property type="entry name" value="HTH_trans_reg/aminotransferase"/>
</dbReference>
<dbReference type="Pfam" id="PF00155">
    <property type="entry name" value="Aminotran_1_2"/>
    <property type="match status" value="1"/>
</dbReference>
<evidence type="ECO:0000256" key="2">
    <source>
        <dbReference type="ARBA" id="ARBA00005384"/>
    </source>
</evidence>
<dbReference type="Pfam" id="PF00392">
    <property type="entry name" value="GntR"/>
    <property type="match status" value="1"/>
</dbReference>
<dbReference type="Proteomes" id="UP000006620">
    <property type="component" value="Chromosome"/>
</dbReference>
<dbReference type="InterPro" id="IPR036388">
    <property type="entry name" value="WH-like_DNA-bd_sf"/>
</dbReference>
<reference evidence="10 11" key="2">
    <citation type="journal article" date="2013" name="Genome Announc.">
        <title>Genome Sequence of Growth-Improving Paenibacillus mucilaginosus Strain KNP414.</title>
        <authorList>
            <person name="Lu J.J."/>
            <person name="Wang J.F."/>
            <person name="Hu X.F."/>
        </authorList>
    </citation>
    <scope>NUCLEOTIDE SEQUENCE [LARGE SCALE GENOMIC DNA]</scope>
    <source>
        <strain evidence="10 11">KNP414</strain>
    </source>
</reference>
<dbReference type="InterPro" id="IPR000524">
    <property type="entry name" value="Tscrpt_reg_HTH_GntR"/>
</dbReference>
<dbReference type="GO" id="GO:0008483">
    <property type="term" value="F:transaminase activity"/>
    <property type="evidence" value="ECO:0007669"/>
    <property type="project" value="UniProtKB-KW"/>
</dbReference>
<dbReference type="SMART" id="SM00345">
    <property type="entry name" value="HTH_GNTR"/>
    <property type="match status" value="1"/>
</dbReference>
<name>F8FPR4_PAEMK</name>
<sequence length="541" mass="59748">MRHRTCLAIQAAKAWALSYRYKGGFPLLIPPISAAYPSEPLHAQVYRTLKEELLGGRIAPGGRLPSIRQLAQHLGISRNPVEAAYDQLAAEGYIASRPKSGYYAADMELLEDIVREAPPAPTDSSVTELTVQPPHASSEAPGLERPGQAASLSNAAGLMHRGTPAPDRIRFDMDGTDTASFPFPLWRKLTMEVLQPANLGLLGYGDRRGEPKLRELTAAYLRQTRGVRCTSEQLILTSGTQQSMLLIASLLRGTHREWAVEGAMDPRIAALLRQQGIGLHGLPLEEDGFPADRLDPAKHRAAYVTPSHQFPYGMVLPAAKRLKLLQWAEASGGYLIEDDYDSDFRFEGRPVPALQGMDSTGRVVYLGTFSRSLSPAFRLSYCILPPELLERFHRELPWYESSASRLTQKTMELFMERGGFERHVRRMKQLYRHKRAVLLEAIARHMGGCSRVSGTASGLHVLLRLDTPLLEEYLRQRAAALGVDVRAVSSFQLEGVQAEHPCGNFSTEAESESAGFLLGFGSLTPGQIEEGVRRLALAWFG</sequence>
<evidence type="ECO:0000256" key="7">
    <source>
        <dbReference type="ARBA" id="ARBA00023163"/>
    </source>
</evidence>
<evidence type="ECO:0000256" key="1">
    <source>
        <dbReference type="ARBA" id="ARBA00001933"/>
    </source>
</evidence>
<dbReference type="RefSeq" id="WP_013921022.1">
    <property type="nucleotide sequence ID" value="NC_015690.1"/>
</dbReference>
<keyword evidence="4" id="KW-0663">Pyridoxal phosphate</keyword>
<protein>
    <submittedName>
        <fullName evidence="10">Probable transcriptional regulator</fullName>
    </submittedName>
</protein>
<reference evidence="11" key="1">
    <citation type="submission" date="2011-06" db="EMBL/GenBank/DDBJ databases">
        <title>Complete genome sequence of Paenibacillus mucilaginosus KNP414.</title>
        <authorList>
            <person name="Wang J."/>
            <person name="Hu S."/>
            <person name="Hu X."/>
            <person name="Zhang B."/>
            <person name="Dong D."/>
            <person name="Zhang S."/>
            <person name="Zhao K."/>
            <person name="Wu D."/>
        </authorList>
    </citation>
    <scope>NUCLEOTIDE SEQUENCE [LARGE SCALE GENOMIC DNA]</scope>
    <source>
        <strain evidence="11">KNP414</strain>
    </source>
</reference>
<evidence type="ECO:0000256" key="5">
    <source>
        <dbReference type="ARBA" id="ARBA00023015"/>
    </source>
</evidence>
<dbReference type="AlphaFoldDB" id="F8FPR4"/>
<comment type="cofactor">
    <cofactor evidence="1">
        <name>pyridoxal 5'-phosphate</name>
        <dbReference type="ChEBI" id="CHEBI:597326"/>
    </cofactor>
</comment>
<proteinExistence type="inferred from homology"/>
<dbReference type="HOGENOM" id="CLU_017584_0_1_9"/>
<dbReference type="InterPro" id="IPR015421">
    <property type="entry name" value="PyrdxlP-dep_Trfase_major"/>
</dbReference>
<keyword evidence="3" id="KW-0032">Aminotransferase</keyword>
<dbReference type="PRINTS" id="PR00035">
    <property type="entry name" value="HTHGNTR"/>
</dbReference>
<dbReference type="EMBL" id="CP002869">
    <property type="protein sequence ID" value="AEI45881.1"/>
    <property type="molecule type" value="Genomic_DNA"/>
</dbReference>
<evidence type="ECO:0000256" key="6">
    <source>
        <dbReference type="ARBA" id="ARBA00023125"/>
    </source>
</evidence>
<keyword evidence="3" id="KW-0808">Transferase</keyword>
<dbReference type="Gene3D" id="3.40.640.10">
    <property type="entry name" value="Type I PLP-dependent aspartate aminotransferase-like (Major domain)"/>
    <property type="match status" value="1"/>
</dbReference>
<gene>
    <name evidence="10" type="ordered locus">KNP414_07374</name>
</gene>
<dbReference type="PANTHER" id="PTHR46577">
    <property type="entry name" value="HTH-TYPE TRANSCRIPTIONAL REGULATORY PROTEIN GABR"/>
    <property type="match status" value="1"/>
</dbReference>
<keyword evidence="5" id="KW-0805">Transcription regulation</keyword>
<dbReference type="GO" id="GO:0003677">
    <property type="term" value="F:DNA binding"/>
    <property type="evidence" value="ECO:0007669"/>
    <property type="project" value="UniProtKB-KW"/>
</dbReference>
<dbReference type="CDD" id="cd00609">
    <property type="entry name" value="AAT_like"/>
    <property type="match status" value="1"/>
</dbReference>
<evidence type="ECO:0000256" key="3">
    <source>
        <dbReference type="ARBA" id="ARBA00022576"/>
    </source>
</evidence>
<feature type="domain" description="HTH gntR-type" evidence="9">
    <location>
        <begin position="39"/>
        <end position="107"/>
    </location>
</feature>
<evidence type="ECO:0000256" key="8">
    <source>
        <dbReference type="SAM" id="MobiDB-lite"/>
    </source>
</evidence>
<evidence type="ECO:0000313" key="11">
    <source>
        <dbReference type="Proteomes" id="UP000006620"/>
    </source>
</evidence>
<dbReference type="Gene3D" id="1.10.10.10">
    <property type="entry name" value="Winged helix-like DNA-binding domain superfamily/Winged helix DNA-binding domain"/>
    <property type="match status" value="1"/>
</dbReference>
<accession>F8FPR4</accession>
<dbReference type="GO" id="GO:0003700">
    <property type="term" value="F:DNA-binding transcription factor activity"/>
    <property type="evidence" value="ECO:0007669"/>
    <property type="project" value="InterPro"/>
</dbReference>
<keyword evidence="7" id="KW-0804">Transcription</keyword>
<evidence type="ECO:0000256" key="4">
    <source>
        <dbReference type="ARBA" id="ARBA00022898"/>
    </source>
</evidence>
<feature type="region of interest" description="Disordered" evidence="8">
    <location>
        <begin position="118"/>
        <end position="147"/>
    </location>
</feature>
<dbReference type="InterPro" id="IPR015424">
    <property type="entry name" value="PyrdxlP-dep_Trfase"/>
</dbReference>
<dbReference type="InterPro" id="IPR036390">
    <property type="entry name" value="WH_DNA-bd_sf"/>
</dbReference>
<dbReference type="PROSITE" id="PS50949">
    <property type="entry name" value="HTH_GNTR"/>
    <property type="match status" value="1"/>
</dbReference>
<dbReference type="PANTHER" id="PTHR46577:SF1">
    <property type="entry name" value="HTH-TYPE TRANSCRIPTIONAL REGULATORY PROTEIN GABR"/>
    <property type="match status" value="1"/>
</dbReference>